<dbReference type="Pfam" id="PF00665">
    <property type="entry name" value="rve"/>
    <property type="match status" value="1"/>
</dbReference>
<dbReference type="InterPro" id="IPR050951">
    <property type="entry name" value="Retrovirus_Pol_polyprotein"/>
</dbReference>
<accession>A0ABD2VXU9</accession>
<reference evidence="3 4" key="1">
    <citation type="journal article" date="2024" name="bioRxiv">
        <title>A reference genome for Trichogramma kaykai: A tiny desert-dwelling parasitoid wasp with competing sex-ratio distorters.</title>
        <authorList>
            <person name="Culotta J."/>
            <person name="Lindsey A.R."/>
        </authorList>
    </citation>
    <scope>NUCLEOTIDE SEQUENCE [LARGE SCALE GENOMIC DNA]</scope>
    <source>
        <strain evidence="3 4">KSX58</strain>
    </source>
</reference>
<dbReference type="InterPro" id="IPR036397">
    <property type="entry name" value="RNaseH_sf"/>
</dbReference>
<sequence length="237" mass="26885">MGPYPLTGDGNKCLLIVTDLFSHWVKAFPIAATDATTIAAKLESQVFTRWGFLQAILTDNDTQFSGRAWASACKTWQAYQWTTAMYRPQANPTERRNQEVKTALRIHLKGRPHVEWDLQIPKILFQLRNRKNAATGKSPAELLLGRDLLLPGEWKILRQLDEKRKGRRARVSAHQSILEGLKGFLWRPRTKMGGPIPDTAHGQRWDIRRRKGQRHDRACLEDQAGGGETPGAGEEIE</sequence>
<evidence type="ECO:0000259" key="2">
    <source>
        <dbReference type="PROSITE" id="PS50994"/>
    </source>
</evidence>
<feature type="domain" description="Integrase catalytic" evidence="2">
    <location>
        <begin position="1"/>
        <end position="147"/>
    </location>
</feature>
<dbReference type="PROSITE" id="PS50994">
    <property type="entry name" value="INTEGRASE"/>
    <property type="match status" value="1"/>
</dbReference>
<dbReference type="Gene3D" id="3.30.420.10">
    <property type="entry name" value="Ribonuclease H-like superfamily/Ribonuclease H"/>
    <property type="match status" value="1"/>
</dbReference>
<dbReference type="SUPFAM" id="SSF53098">
    <property type="entry name" value="Ribonuclease H-like"/>
    <property type="match status" value="1"/>
</dbReference>
<organism evidence="3 4">
    <name type="scientific">Trichogramma kaykai</name>
    <dbReference type="NCBI Taxonomy" id="54128"/>
    <lineage>
        <taxon>Eukaryota</taxon>
        <taxon>Metazoa</taxon>
        <taxon>Ecdysozoa</taxon>
        <taxon>Arthropoda</taxon>
        <taxon>Hexapoda</taxon>
        <taxon>Insecta</taxon>
        <taxon>Pterygota</taxon>
        <taxon>Neoptera</taxon>
        <taxon>Endopterygota</taxon>
        <taxon>Hymenoptera</taxon>
        <taxon>Apocrita</taxon>
        <taxon>Proctotrupomorpha</taxon>
        <taxon>Chalcidoidea</taxon>
        <taxon>Trichogrammatidae</taxon>
        <taxon>Trichogramma</taxon>
    </lineage>
</organism>
<dbReference type="InterPro" id="IPR001584">
    <property type="entry name" value="Integrase_cat-core"/>
</dbReference>
<dbReference type="AlphaFoldDB" id="A0ABD2VXU9"/>
<evidence type="ECO:0000256" key="1">
    <source>
        <dbReference type="SAM" id="MobiDB-lite"/>
    </source>
</evidence>
<dbReference type="Proteomes" id="UP001627154">
    <property type="component" value="Unassembled WGS sequence"/>
</dbReference>
<comment type="caution">
    <text evidence="3">The sequence shown here is derived from an EMBL/GenBank/DDBJ whole genome shotgun (WGS) entry which is preliminary data.</text>
</comment>
<dbReference type="PANTHER" id="PTHR37984">
    <property type="entry name" value="PROTEIN CBG26694"/>
    <property type="match status" value="1"/>
</dbReference>
<feature type="region of interest" description="Disordered" evidence="1">
    <location>
        <begin position="208"/>
        <end position="237"/>
    </location>
</feature>
<proteinExistence type="predicted"/>
<gene>
    <name evidence="3" type="ORF">TKK_018905</name>
</gene>
<dbReference type="EMBL" id="JBJJXI010000155">
    <property type="protein sequence ID" value="KAL3385535.1"/>
    <property type="molecule type" value="Genomic_DNA"/>
</dbReference>
<dbReference type="InterPro" id="IPR012337">
    <property type="entry name" value="RNaseH-like_sf"/>
</dbReference>
<evidence type="ECO:0000313" key="3">
    <source>
        <dbReference type="EMBL" id="KAL3385535.1"/>
    </source>
</evidence>
<evidence type="ECO:0000313" key="4">
    <source>
        <dbReference type="Proteomes" id="UP001627154"/>
    </source>
</evidence>
<name>A0ABD2VXU9_9HYME</name>
<dbReference type="PANTHER" id="PTHR37984:SF5">
    <property type="entry name" value="PROTEIN NYNRIN-LIKE"/>
    <property type="match status" value="1"/>
</dbReference>
<protein>
    <recommendedName>
        <fullName evidence="2">Integrase catalytic domain-containing protein</fullName>
    </recommendedName>
</protein>
<keyword evidence="4" id="KW-1185">Reference proteome</keyword>